<evidence type="ECO:0000256" key="1">
    <source>
        <dbReference type="SAM" id="MobiDB-lite"/>
    </source>
</evidence>
<gene>
    <name evidence="2" type="ORF">GCM10009559_19170</name>
</gene>
<keyword evidence="3" id="KW-1185">Reference proteome</keyword>
<sequence length="99" mass="10526">MRSAARGAQVPRAALHGPDEHPDVLPTQPTERSPAPERPTDRTDVLLGVRSPLTHASIGPASPPRGTAHDRRAAPHGLDEHPDVLLTPTARGEKHLNAP</sequence>
<organism evidence="2 3">
    <name type="scientific">Pseudonocardia zijingensis</name>
    <dbReference type="NCBI Taxonomy" id="153376"/>
    <lineage>
        <taxon>Bacteria</taxon>
        <taxon>Bacillati</taxon>
        <taxon>Actinomycetota</taxon>
        <taxon>Actinomycetes</taxon>
        <taxon>Pseudonocardiales</taxon>
        <taxon>Pseudonocardiaceae</taxon>
        <taxon>Pseudonocardia</taxon>
    </lineage>
</organism>
<feature type="compositionally biased region" description="Basic and acidic residues" evidence="1">
    <location>
        <begin position="67"/>
        <end position="83"/>
    </location>
</feature>
<comment type="caution">
    <text evidence="2">The sequence shown here is derived from an EMBL/GenBank/DDBJ whole genome shotgun (WGS) entry which is preliminary data.</text>
</comment>
<proteinExistence type="predicted"/>
<feature type="region of interest" description="Disordered" evidence="1">
    <location>
        <begin position="1"/>
        <end position="99"/>
    </location>
</feature>
<reference evidence="2 3" key="1">
    <citation type="journal article" date="2019" name="Int. J. Syst. Evol. Microbiol.">
        <title>The Global Catalogue of Microorganisms (GCM) 10K type strain sequencing project: providing services to taxonomists for standard genome sequencing and annotation.</title>
        <authorList>
            <consortium name="The Broad Institute Genomics Platform"/>
            <consortium name="The Broad Institute Genome Sequencing Center for Infectious Disease"/>
            <person name="Wu L."/>
            <person name="Ma J."/>
        </authorList>
    </citation>
    <scope>NUCLEOTIDE SEQUENCE [LARGE SCALE GENOMIC DNA]</scope>
    <source>
        <strain evidence="2 3">JCM 11117</strain>
    </source>
</reference>
<feature type="compositionally biased region" description="Basic and acidic residues" evidence="1">
    <location>
        <begin position="34"/>
        <end position="44"/>
    </location>
</feature>
<evidence type="ECO:0000313" key="3">
    <source>
        <dbReference type="Proteomes" id="UP001499967"/>
    </source>
</evidence>
<protein>
    <submittedName>
        <fullName evidence="2">Uncharacterized protein</fullName>
    </submittedName>
</protein>
<dbReference type="Proteomes" id="UP001499967">
    <property type="component" value="Unassembled WGS sequence"/>
</dbReference>
<dbReference type="EMBL" id="BAAAHP010000054">
    <property type="protein sequence ID" value="GAA0931237.1"/>
    <property type="molecule type" value="Genomic_DNA"/>
</dbReference>
<accession>A0ABN1PPC7</accession>
<evidence type="ECO:0000313" key="2">
    <source>
        <dbReference type="EMBL" id="GAA0931237.1"/>
    </source>
</evidence>
<name>A0ABN1PPC7_9PSEU</name>